<reference evidence="4 5" key="1">
    <citation type="submission" date="2019-05" db="EMBL/GenBank/DDBJ databases">
        <title>Emergence of the Ug99 lineage of the wheat stem rust pathogen through somatic hybridization.</title>
        <authorList>
            <person name="Li F."/>
            <person name="Upadhyaya N.M."/>
            <person name="Sperschneider J."/>
            <person name="Matny O."/>
            <person name="Nguyen-Phuc H."/>
            <person name="Mago R."/>
            <person name="Raley C."/>
            <person name="Miller M.E."/>
            <person name="Silverstein K.A.T."/>
            <person name="Henningsen E."/>
            <person name="Hirsch C.D."/>
            <person name="Visser B."/>
            <person name="Pretorius Z.A."/>
            <person name="Steffenson B.J."/>
            <person name="Schwessinger B."/>
            <person name="Dodds P.N."/>
            <person name="Figueroa M."/>
        </authorList>
    </citation>
    <scope>NUCLEOTIDE SEQUENCE [LARGE SCALE GENOMIC DNA]</scope>
    <source>
        <strain evidence="2">21-0</strain>
        <strain evidence="3 5">Ug99</strain>
    </source>
</reference>
<feature type="region of interest" description="Disordered" evidence="1">
    <location>
        <begin position="1"/>
        <end position="59"/>
    </location>
</feature>
<dbReference type="EMBL" id="VDEP01000390">
    <property type="protein sequence ID" value="KAA1090323.1"/>
    <property type="molecule type" value="Genomic_DNA"/>
</dbReference>
<evidence type="ECO:0000313" key="3">
    <source>
        <dbReference type="EMBL" id="KAA1090323.1"/>
    </source>
</evidence>
<keyword evidence="4" id="KW-1185">Reference proteome</keyword>
<organism evidence="3 5">
    <name type="scientific">Puccinia graminis f. sp. tritici</name>
    <dbReference type="NCBI Taxonomy" id="56615"/>
    <lineage>
        <taxon>Eukaryota</taxon>
        <taxon>Fungi</taxon>
        <taxon>Dikarya</taxon>
        <taxon>Basidiomycota</taxon>
        <taxon>Pucciniomycotina</taxon>
        <taxon>Pucciniomycetes</taxon>
        <taxon>Pucciniales</taxon>
        <taxon>Pucciniaceae</taxon>
        <taxon>Puccinia</taxon>
    </lineage>
</organism>
<dbReference type="OrthoDB" id="3201040at2759"/>
<accession>A0A5B0NND9</accession>
<gene>
    <name evidence="2" type="ORF">PGT21_026932</name>
    <name evidence="3" type="ORF">PGTUg99_005322</name>
</gene>
<feature type="compositionally biased region" description="Basic and acidic residues" evidence="1">
    <location>
        <begin position="19"/>
        <end position="29"/>
    </location>
</feature>
<comment type="caution">
    <text evidence="3">The sequence shown here is derived from an EMBL/GenBank/DDBJ whole genome shotgun (WGS) entry which is preliminary data.</text>
</comment>
<dbReference type="InterPro" id="IPR027417">
    <property type="entry name" value="P-loop_NTPase"/>
</dbReference>
<evidence type="ECO:0000313" key="5">
    <source>
        <dbReference type="Proteomes" id="UP000325313"/>
    </source>
</evidence>
<name>A0A5B0NND9_PUCGR</name>
<evidence type="ECO:0000256" key="1">
    <source>
        <dbReference type="SAM" id="MobiDB-lite"/>
    </source>
</evidence>
<evidence type="ECO:0000313" key="2">
    <source>
        <dbReference type="EMBL" id="KAA1083170.1"/>
    </source>
</evidence>
<dbReference type="EMBL" id="VSWC01000119">
    <property type="protein sequence ID" value="KAA1083170.1"/>
    <property type="molecule type" value="Genomic_DNA"/>
</dbReference>
<proteinExistence type="predicted"/>
<dbReference type="Gene3D" id="3.40.50.300">
    <property type="entry name" value="P-loop containing nucleotide triphosphate hydrolases"/>
    <property type="match status" value="1"/>
</dbReference>
<dbReference type="AlphaFoldDB" id="A0A5B0NND9"/>
<dbReference type="Proteomes" id="UP000324748">
    <property type="component" value="Unassembled WGS sequence"/>
</dbReference>
<feature type="compositionally biased region" description="Basic and acidic residues" evidence="1">
    <location>
        <begin position="1"/>
        <end position="10"/>
    </location>
</feature>
<protein>
    <submittedName>
        <fullName evidence="3">Uncharacterized protein</fullName>
    </submittedName>
</protein>
<sequence length="152" mass="17079">MRIKKGRSEIVSDLPGPERTPEVDDLMRLDDEEEGAEDDQVRVEVEEEEGEKVEEKESDQELYMVTDDGRKKKLVKIRLESSESAESHKEGKMVVAMLSIARAISQYGGPNQPKPTTGLRNNLNIINLAPMKALAVETVRKMVKRVSDGNSR</sequence>
<dbReference type="Proteomes" id="UP000325313">
    <property type="component" value="Unassembled WGS sequence"/>
</dbReference>
<feature type="compositionally biased region" description="Acidic residues" evidence="1">
    <location>
        <begin position="45"/>
        <end position="59"/>
    </location>
</feature>
<evidence type="ECO:0000313" key="4">
    <source>
        <dbReference type="Proteomes" id="UP000324748"/>
    </source>
</evidence>